<keyword evidence="2" id="KW-1185">Reference proteome</keyword>
<accession>A0ABW4A8A2</accession>
<dbReference type="Proteomes" id="UP001597183">
    <property type="component" value="Unassembled WGS sequence"/>
</dbReference>
<evidence type="ECO:0000313" key="2">
    <source>
        <dbReference type="Proteomes" id="UP001597183"/>
    </source>
</evidence>
<dbReference type="EMBL" id="JBHTMK010000018">
    <property type="protein sequence ID" value="MFD1366387.1"/>
    <property type="molecule type" value="Genomic_DNA"/>
</dbReference>
<evidence type="ECO:0000313" key="1">
    <source>
        <dbReference type="EMBL" id="MFD1366387.1"/>
    </source>
</evidence>
<gene>
    <name evidence="1" type="ORF">ACFQ5G_13625</name>
</gene>
<reference evidence="2" key="1">
    <citation type="journal article" date="2019" name="Int. J. Syst. Evol. Microbiol.">
        <title>The Global Catalogue of Microorganisms (GCM) 10K type strain sequencing project: providing services to taxonomists for standard genome sequencing and annotation.</title>
        <authorList>
            <consortium name="The Broad Institute Genomics Platform"/>
            <consortium name="The Broad Institute Genome Sequencing Center for Infectious Disease"/>
            <person name="Wu L."/>
            <person name="Ma J."/>
        </authorList>
    </citation>
    <scope>NUCLEOTIDE SEQUENCE [LARGE SCALE GENOMIC DNA]</scope>
    <source>
        <strain evidence="2">CCM 7526</strain>
    </source>
</reference>
<comment type="caution">
    <text evidence="1">The sequence shown here is derived from an EMBL/GenBank/DDBJ whole genome shotgun (WGS) entry which is preliminary data.</text>
</comment>
<organism evidence="1 2">
    <name type="scientific">Actinoplanes sichuanensis</name>
    <dbReference type="NCBI Taxonomy" id="512349"/>
    <lineage>
        <taxon>Bacteria</taxon>
        <taxon>Bacillati</taxon>
        <taxon>Actinomycetota</taxon>
        <taxon>Actinomycetes</taxon>
        <taxon>Micromonosporales</taxon>
        <taxon>Micromonosporaceae</taxon>
        <taxon>Actinoplanes</taxon>
    </lineage>
</organism>
<sequence>MRSTDALTVHSSGVLRGFFPAGEQVFPVGRDDVITLDAIVREVVRGFRVVPATTPDEWAGLDDLTGWIRRRWPAFERGPIDPGVWIPDVAEVAAAVDHEHWPVRPPVVYADISDLVLLAALCAVGPAAEPVSTGPLPWRGLGGFGEDEDEVDPGDLPQGAVVVRLSIHDDTVDRLEYAVTPDGAYLAVALPTGHDSPG</sequence>
<dbReference type="RefSeq" id="WP_317793148.1">
    <property type="nucleotide sequence ID" value="NZ_AP028461.1"/>
</dbReference>
<proteinExistence type="predicted"/>
<protein>
    <submittedName>
        <fullName evidence="1">Uncharacterized protein</fullName>
    </submittedName>
</protein>
<name>A0ABW4A8A2_9ACTN</name>